<gene>
    <name evidence="7" type="ORF">CITCOLO1_LOCUS7070</name>
</gene>
<proteinExistence type="inferred from homology"/>
<keyword evidence="4 5" id="KW-0808">Transferase</keyword>
<protein>
    <recommendedName>
        <fullName evidence="6">Glycosyltransferase</fullName>
        <ecNumber evidence="6">2.4.1.-</ecNumber>
    </recommendedName>
</protein>
<evidence type="ECO:0000256" key="4">
    <source>
        <dbReference type="ARBA" id="ARBA00022679"/>
    </source>
</evidence>
<evidence type="ECO:0000256" key="6">
    <source>
        <dbReference type="RuleBase" id="RU362057"/>
    </source>
</evidence>
<comment type="pathway">
    <text evidence="1">Secondary metabolite biosynthesis; terpenoid biosynthesis.</text>
</comment>
<keyword evidence="3 5" id="KW-0328">Glycosyltransferase</keyword>
<dbReference type="SUPFAM" id="SSF53756">
    <property type="entry name" value="UDP-Glycosyltransferase/glycogen phosphorylase"/>
    <property type="match status" value="1"/>
</dbReference>
<dbReference type="EMBL" id="OZ021736">
    <property type="protein sequence ID" value="CAK9315284.1"/>
    <property type="molecule type" value="Genomic_DNA"/>
</dbReference>
<evidence type="ECO:0000256" key="3">
    <source>
        <dbReference type="ARBA" id="ARBA00022676"/>
    </source>
</evidence>
<reference evidence="7 8" key="1">
    <citation type="submission" date="2024-03" db="EMBL/GenBank/DDBJ databases">
        <authorList>
            <person name="Gkanogiannis A."/>
            <person name="Becerra Lopez-Lavalle L."/>
        </authorList>
    </citation>
    <scope>NUCLEOTIDE SEQUENCE [LARGE SCALE GENOMIC DNA]</scope>
</reference>
<comment type="similarity">
    <text evidence="2 5">Belongs to the UDP-glycosyltransferase family.</text>
</comment>
<dbReference type="InterPro" id="IPR035595">
    <property type="entry name" value="UDP_glycos_trans_CS"/>
</dbReference>
<evidence type="ECO:0000313" key="8">
    <source>
        <dbReference type="Proteomes" id="UP001642487"/>
    </source>
</evidence>
<dbReference type="CDD" id="cd03784">
    <property type="entry name" value="GT1_Gtf-like"/>
    <property type="match status" value="1"/>
</dbReference>
<evidence type="ECO:0000256" key="1">
    <source>
        <dbReference type="ARBA" id="ARBA00004721"/>
    </source>
</evidence>
<dbReference type="PROSITE" id="PS00375">
    <property type="entry name" value="UDPGT"/>
    <property type="match status" value="1"/>
</dbReference>
<name>A0ABP0Y4C4_9ROSI</name>
<evidence type="ECO:0000256" key="5">
    <source>
        <dbReference type="RuleBase" id="RU003718"/>
    </source>
</evidence>
<dbReference type="PANTHER" id="PTHR48047">
    <property type="entry name" value="GLYCOSYLTRANSFERASE"/>
    <property type="match status" value="1"/>
</dbReference>
<evidence type="ECO:0000313" key="7">
    <source>
        <dbReference type="EMBL" id="CAK9315284.1"/>
    </source>
</evidence>
<organism evidence="7 8">
    <name type="scientific">Citrullus colocynthis</name>
    <name type="common">colocynth</name>
    <dbReference type="NCBI Taxonomy" id="252529"/>
    <lineage>
        <taxon>Eukaryota</taxon>
        <taxon>Viridiplantae</taxon>
        <taxon>Streptophyta</taxon>
        <taxon>Embryophyta</taxon>
        <taxon>Tracheophyta</taxon>
        <taxon>Spermatophyta</taxon>
        <taxon>Magnoliopsida</taxon>
        <taxon>eudicotyledons</taxon>
        <taxon>Gunneridae</taxon>
        <taxon>Pentapetalae</taxon>
        <taxon>rosids</taxon>
        <taxon>fabids</taxon>
        <taxon>Cucurbitales</taxon>
        <taxon>Cucurbitaceae</taxon>
        <taxon>Benincaseae</taxon>
        <taxon>Citrullus</taxon>
    </lineage>
</organism>
<dbReference type="Gene3D" id="3.40.50.2000">
    <property type="entry name" value="Glycogen Phosphorylase B"/>
    <property type="match status" value="2"/>
</dbReference>
<dbReference type="Pfam" id="PF00201">
    <property type="entry name" value="UDPGT"/>
    <property type="match status" value="1"/>
</dbReference>
<dbReference type="InterPro" id="IPR002213">
    <property type="entry name" value="UDP_glucos_trans"/>
</dbReference>
<dbReference type="Proteomes" id="UP001642487">
    <property type="component" value="Chromosome 2"/>
</dbReference>
<accession>A0ABP0Y4C4</accession>
<dbReference type="PANTHER" id="PTHR48047:SF45">
    <property type="entry name" value="SCOPOLETIN GLUCOSYLTRANSFERASE-LIKE"/>
    <property type="match status" value="1"/>
</dbReference>
<evidence type="ECO:0000256" key="2">
    <source>
        <dbReference type="ARBA" id="ARBA00009995"/>
    </source>
</evidence>
<keyword evidence="8" id="KW-1185">Reference proteome</keyword>
<sequence length="494" mass="55207">MSMLPQNNEFRITVLPLFASGHIIPIIDIARLFARHGATVTIIATESNASIFQNNIDHDFAAGFKIQTHIVSFPGAEVGLAPGIENYSDVSSRHLQAKIYQAFLILDKLIDQVIIPATRPDCILSDLSHPWTTDTAERLGVPRLVFSVSNFMAYSAEHSVMQHSPHQKVASDTEEFEIPGLPHHIQMTKCQQPEFLLRRDRFTAMMESNKQAERRSYGTVMNTFYELDGVYLEHYKKITGIKAWGLGPVSLAVNKNLREKIERGNKSGMESEELVEWLNSKEPNSVLFVSFGSMTRFPPPQMAEIAHGLEDSGINFIWVIRNKDKNDSGEAAEGLPEGFQQMIKNKNRGFIVRIWAPQLLILEHPSTGGFLTHCGWNSSIEGISAGQPMVTWPVSSEQFYNEKLLTEVLQVGVPVGARRWWNMSDEMKEIVSRENVEKGVGFLMGATEEAAAIRERAKQLGAAANRAVQSGGSSENNLISLMKELRSIKVNDKD</sequence>
<dbReference type="EC" id="2.4.1.-" evidence="6"/>